<gene>
    <name evidence="3" type="primary">RvY_08439</name>
    <name evidence="3" type="synonym">RvY_08439.1</name>
    <name evidence="3" type="ORF">RvY_08439-1</name>
</gene>
<keyword evidence="2" id="KW-0547">Nucleotide-binding</keyword>
<name>A0A1D1V5V7_RAMVA</name>
<dbReference type="SUPFAM" id="SSF52540">
    <property type="entry name" value="P-loop containing nucleoside triphosphate hydrolases"/>
    <property type="match status" value="1"/>
</dbReference>
<accession>A0A1D1V5V7</accession>
<organism evidence="3 4">
    <name type="scientific">Ramazzottius varieornatus</name>
    <name type="common">Water bear</name>
    <name type="synonym">Tardigrade</name>
    <dbReference type="NCBI Taxonomy" id="947166"/>
    <lineage>
        <taxon>Eukaryota</taxon>
        <taxon>Metazoa</taxon>
        <taxon>Ecdysozoa</taxon>
        <taxon>Tardigrada</taxon>
        <taxon>Eutardigrada</taxon>
        <taxon>Parachela</taxon>
        <taxon>Hypsibioidea</taxon>
        <taxon>Ramazzottiidae</taxon>
        <taxon>Ramazzottius</taxon>
    </lineage>
</organism>
<dbReference type="Proteomes" id="UP000186922">
    <property type="component" value="Unassembled WGS sequence"/>
</dbReference>
<dbReference type="PROSITE" id="PS51419">
    <property type="entry name" value="RAB"/>
    <property type="match status" value="1"/>
</dbReference>
<dbReference type="AlphaFoldDB" id="A0A1D1V5V7"/>
<evidence type="ECO:0000313" key="3">
    <source>
        <dbReference type="EMBL" id="GAU97081.1"/>
    </source>
</evidence>
<evidence type="ECO:0000256" key="1">
    <source>
        <dbReference type="ARBA" id="ARBA00006270"/>
    </source>
</evidence>
<keyword evidence="4" id="KW-1185">Reference proteome</keyword>
<dbReference type="InterPro" id="IPR001806">
    <property type="entry name" value="Small_GTPase"/>
</dbReference>
<dbReference type="GO" id="GO:0005525">
    <property type="term" value="F:GTP binding"/>
    <property type="evidence" value="ECO:0007669"/>
    <property type="project" value="InterPro"/>
</dbReference>
<dbReference type="InterPro" id="IPR027417">
    <property type="entry name" value="P-loop_NTPase"/>
</dbReference>
<proteinExistence type="inferred from homology"/>
<sequence>MLRSYLHEAHVLMFMYDITNNASFMKLNDWYTASNYILTEQTTFAEPGDKLMTGKTEPFLALVGNKSDMQHIRAVKQEKIREFTEKTSIAEIALVSAQSGDGVHALFRKITATVLGLRLGRADFEQDIVAAQVGGPLVLSSLKGGWIFFQLFYCRFLTNKKIPTRSPSRL</sequence>
<dbReference type="GO" id="GO:0003924">
    <property type="term" value="F:GTPase activity"/>
    <property type="evidence" value="ECO:0007669"/>
    <property type="project" value="InterPro"/>
</dbReference>
<dbReference type="PANTHER" id="PTHR47978">
    <property type="match status" value="1"/>
</dbReference>
<dbReference type="Gene3D" id="3.40.50.300">
    <property type="entry name" value="P-loop containing nucleotide triphosphate hydrolases"/>
    <property type="match status" value="1"/>
</dbReference>
<evidence type="ECO:0000313" key="4">
    <source>
        <dbReference type="Proteomes" id="UP000186922"/>
    </source>
</evidence>
<comment type="caution">
    <text evidence="3">The sequence shown here is derived from an EMBL/GenBank/DDBJ whole genome shotgun (WGS) entry which is preliminary data.</text>
</comment>
<evidence type="ECO:0000256" key="2">
    <source>
        <dbReference type="ARBA" id="ARBA00022741"/>
    </source>
</evidence>
<dbReference type="Pfam" id="PF00071">
    <property type="entry name" value="Ras"/>
    <property type="match status" value="1"/>
</dbReference>
<dbReference type="STRING" id="947166.A0A1D1V5V7"/>
<dbReference type="EMBL" id="BDGG01000004">
    <property type="protein sequence ID" value="GAU97081.1"/>
    <property type="molecule type" value="Genomic_DNA"/>
</dbReference>
<protein>
    <submittedName>
        <fullName evidence="3">Uncharacterized protein</fullName>
    </submittedName>
</protein>
<dbReference type="OrthoDB" id="6585768at2759"/>
<comment type="similarity">
    <text evidence="1">Belongs to the small GTPase superfamily. Rab family.</text>
</comment>
<reference evidence="3 4" key="1">
    <citation type="journal article" date="2016" name="Nat. Commun.">
        <title>Extremotolerant tardigrade genome and improved radiotolerance of human cultured cells by tardigrade-unique protein.</title>
        <authorList>
            <person name="Hashimoto T."/>
            <person name="Horikawa D.D."/>
            <person name="Saito Y."/>
            <person name="Kuwahara H."/>
            <person name="Kozuka-Hata H."/>
            <person name="Shin-I T."/>
            <person name="Minakuchi Y."/>
            <person name="Ohishi K."/>
            <person name="Motoyama A."/>
            <person name="Aizu T."/>
            <person name="Enomoto A."/>
            <person name="Kondo K."/>
            <person name="Tanaka S."/>
            <person name="Hara Y."/>
            <person name="Koshikawa S."/>
            <person name="Sagara H."/>
            <person name="Miura T."/>
            <person name="Yokobori S."/>
            <person name="Miyagawa K."/>
            <person name="Suzuki Y."/>
            <person name="Kubo T."/>
            <person name="Oyama M."/>
            <person name="Kohara Y."/>
            <person name="Fujiyama A."/>
            <person name="Arakawa K."/>
            <person name="Katayama T."/>
            <person name="Toyoda A."/>
            <person name="Kunieda T."/>
        </authorList>
    </citation>
    <scope>NUCLEOTIDE SEQUENCE [LARGE SCALE GENOMIC DNA]</scope>
    <source>
        <strain evidence="3 4">YOKOZUNA-1</strain>
    </source>
</reference>
<dbReference type="SMART" id="SM00175">
    <property type="entry name" value="RAB"/>
    <property type="match status" value="1"/>
</dbReference>